<dbReference type="Gene3D" id="3.30.40.10">
    <property type="entry name" value="Zinc/RING finger domain, C3HC4 (zinc finger)"/>
    <property type="match status" value="1"/>
</dbReference>
<dbReference type="GO" id="GO:0006355">
    <property type="term" value="P:regulation of DNA-templated transcription"/>
    <property type="evidence" value="ECO:0007669"/>
    <property type="project" value="TreeGrafter"/>
</dbReference>
<feature type="region of interest" description="Disordered" evidence="5">
    <location>
        <begin position="579"/>
        <end position="731"/>
    </location>
</feature>
<evidence type="ECO:0000256" key="5">
    <source>
        <dbReference type="SAM" id="MobiDB-lite"/>
    </source>
</evidence>
<accession>A0A7M5VG67</accession>
<dbReference type="InterPro" id="IPR013083">
    <property type="entry name" value="Znf_RING/FYVE/PHD"/>
</dbReference>
<dbReference type="RefSeq" id="XP_066913906.1">
    <property type="nucleotide sequence ID" value="XM_067057805.1"/>
</dbReference>
<dbReference type="GO" id="GO:0006325">
    <property type="term" value="P:chromatin organization"/>
    <property type="evidence" value="ECO:0007669"/>
    <property type="project" value="UniProtKB-KW"/>
</dbReference>
<keyword evidence="2" id="KW-0863">Zinc-finger</keyword>
<dbReference type="Pfam" id="PF00856">
    <property type="entry name" value="SET"/>
    <property type="match status" value="1"/>
</dbReference>
<feature type="region of interest" description="Disordered" evidence="5">
    <location>
        <begin position="929"/>
        <end position="954"/>
    </location>
</feature>
<feature type="compositionally biased region" description="Low complexity" evidence="5">
    <location>
        <begin position="257"/>
        <end position="271"/>
    </location>
</feature>
<feature type="compositionally biased region" description="Polar residues" evidence="5">
    <location>
        <begin position="539"/>
        <end position="548"/>
    </location>
</feature>
<dbReference type="EnsemblMetazoa" id="CLYHEMT010458.4">
    <property type="protein sequence ID" value="CLYHEMP010458.4"/>
    <property type="gene ID" value="CLYHEMG010458"/>
</dbReference>
<feature type="region of interest" description="Disordered" evidence="5">
    <location>
        <begin position="203"/>
        <end position="311"/>
    </location>
</feature>
<dbReference type="CDD" id="cd15550">
    <property type="entry name" value="PHD_MLL5"/>
    <property type="match status" value="1"/>
</dbReference>
<dbReference type="InterPro" id="IPR011011">
    <property type="entry name" value="Znf_FYVE_PHD"/>
</dbReference>
<feature type="compositionally biased region" description="Polar residues" evidence="5">
    <location>
        <begin position="1440"/>
        <end position="1452"/>
    </location>
</feature>
<dbReference type="FunFam" id="3.30.40.10:FF:000150">
    <property type="entry name" value="Inactive histone-lysine N-methyltransferase 2E"/>
    <property type="match status" value="1"/>
</dbReference>
<feature type="domain" description="SET" evidence="6">
    <location>
        <begin position="354"/>
        <end position="478"/>
    </location>
</feature>
<feature type="region of interest" description="Disordered" evidence="5">
    <location>
        <begin position="126"/>
        <end position="146"/>
    </location>
</feature>
<feature type="compositionally biased region" description="Basic and acidic residues" evidence="5">
    <location>
        <begin position="127"/>
        <end position="138"/>
    </location>
</feature>
<dbReference type="SMART" id="SM00317">
    <property type="entry name" value="SET"/>
    <property type="match status" value="1"/>
</dbReference>
<feature type="region of interest" description="Disordered" evidence="5">
    <location>
        <begin position="1115"/>
        <end position="1238"/>
    </location>
</feature>
<feature type="compositionally biased region" description="Low complexity" evidence="5">
    <location>
        <begin position="1203"/>
        <end position="1237"/>
    </location>
</feature>
<feature type="compositionally biased region" description="Polar residues" evidence="5">
    <location>
        <begin position="1355"/>
        <end position="1364"/>
    </location>
</feature>
<dbReference type="PANTHER" id="PTHR46462">
    <property type="entry name" value="UPSET, ISOFORM A"/>
    <property type="match status" value="1"/>
</dbReference>
<dbReference type="SUPFAM" id="SSF57903">
    <property type="entry name" value="FYVE/PHD zinc finger"/>
    <property type="match status" value="1"/>
</dbReference>
<feature type="compositionally biased region" description="Low complexity" evidence="5">
    <location>
        <begin position="1573"/>
        <end position="1586"/>
    </location>
</feature>
<evidence type="ECO:0000256" key="4">
    <source>
        <dbReference type="ARBA" id="ARBA00022853"/>
    </source>
</evidence>
<dbReference type="GO" id="GO:0008270">
    <property type="term" value="F:zinc ion binding"/>
    <property type="evidence" value="ECO:0007669"/>
    <property type="project" value="UniProtKB-KW"/>
</dbReference>
<evidence type="ECO:0000256" key="3">
    <source>
        <dbReference type="ARBA" id="ARBA00022833"/>
    </source>
</evidence>
<evidence type="ECO:0000259" key="6">
    <source>
        <dbReference type="PROSITE" id="PS50280"/>
    </source>
</evidence>
<feature type="compositionally biased region" description="Polar residues" evidence="5">
    <location>
        <begin position="667"/>
        <end position="688"/>
    </location>
</feature>
<dbReference type="PANTHER" id="PTHR46462:SF3">
    <property type="entry name" value="UPSET, ISOFORM A"/>
    <property type="match status" value="1"/>
</dbReference>
<feature type="compositionally biased region" description="Basic residues" evidence="5">
    <location>
        <begin position="273"/>
        <end position="284"/>
    </location>
</feature>
<organism evidence="7 8">
    <name type="scientific">Clytia hemisphaerica</name>
    <dbReference type="NCBI Taxonomy" id="252671"/>
    <lineage>
        <taxon>Eukaryota</taxon>
        <taxon>Metazoa</taxon>
        <taxon>Cnidaria</taxon>
        <taxon>Hydrozoa</taxon>
        <taxon>Hydroidolina</taxon>
        <taxon>Leptothecata</taxon>
        <taxon>Obeliida</taxon>
        <taxon>Clytiidae</taxon>
        <taxon>Clytia</taxon>
    </lineage>
</organism>
<keyword evidence="1" id="KW-0479">Metal-binding</keyword>
<keyword evidence="4" id="KW-0156">Chromatin regulator</keyword>
<feature type="compositionally biased region" description="Basic residues" evidence="5">
    <location>
        <begin position="1617"/>
        <end position="1626"/>
    </location>
</feature>
<feature type="region of interest" description="Disordered" evidence="5">
    <location>
        <begin position="1045"/>
        <end position="1071"/>
    </location>
</feature>
<dbReference type="Pfam" id="PF20826">
    <property type="entry name" value="PHD_5"/>
    <property type="match status" value="1"/>
</dbReference>
<feature type="compositionally biased region" description="Low complexity" evidence="5">
    <location>
        <begin position="1342"/>
        <end position="1351"/>
    </location>
</feature>
<dbReference type="SMART" id="SM00249">
    <property type="entry name" value="PHD"/>
    <property type="match status" value="1"/>
</dbReference>
<dbReference type="EnsemblMetazoa" id="CLYHEMT010458.2">
    <property type="protein sequence ID" value="CLYHEMP010458.2"/>
    <property type="gene ID" value="CLYHEMG010458"/>
</dbReference>
<feature type="compositionally biased region" description="Polar residues" evidence="5">
    <location>
        <begin position="233"/>
        <end position="256"/>
    </location>
</feature>
<dbReference type="GO" id="GO:0070210">
    <property type="term" value="C:Rpd3L-Expanded complex"/>
    <property type="evidence" value="ECO:0007669"/>
    <property type="project" value="TreeGrafter"/>
</dbReference>
<feature type="compositionally biased region" description="Polar residues" evidence="5">
    <location>
        <begin position="1373"/>
        <end position="1393"/>
    </location>
</feature>
<feature type="compositionally biased region" description="Acidic residues" evidence="5">
    <location>
        <begin position="212"/>
        <end position="229"/>
    </location>
</feature>
<evidence type="ECO:0000256" key="2">
    <source>
        <dbReference type="ARBA" id="ARBA00022771"/>
    </source>
</evidence>
<feature type="region of interest" description="Disordered" evidence="5">
    <location>
        <begin position="512"/>
        <end position="563"/>
    </location>
</feature>
<dbReference type="PROSITE" id="PS50280">
    <property type="entry name" value="SET"/>
    <property type="match status" value="1"/>
</dbReference>
<dbReference type="SUPFAM" id="SSF82199">
    <property type="entry name" value="SET domain"/>
    <property type="match status" value="1"/>
</dbReference>
<dbReference type="Proteomes" id="UP000594262">
    <property type="component" value="Unplaced"/>
</dbReference>
<dbReference type="GO" id="GO:0034967">
    <property type="term" value="C:Set3 complex"/>
    <property type="evidence" value="ECO:0007669"/>
    <property type="project" value="TreeGrafter"/>
</dbReference>
<evidence type="ECO:0000256" key="1">
    <source>
        <dbReference type="ARBA" id="ARBA00022723"/>
    </source>
</evidence>
<dbReference type="PROSITE" id="PS01359">
    <property type="entry name" value="ZF_PHD_1"/>
    <property type="match status" value="1"/>
</dbReference>
<feature type="compositionally biased region" description="Low complexity" evidence="5">
    <location>
        <begin position="1508"/>
        <end position="1520"/>
    </location>
</feature>
<dbReference type="InterPro" id="IPR001965">
    <property type="entry name" value="Znf_PHD"/>
</dbReference>
<feature type="region of interest" description="Disordered" evidence="5">
    <location>
        <begin position="1440"/>
        <end position="1479"/>
    </location>
</feature>
<reference evidence="7" key="1">
    <citation type="submission" date="2021-01" db="UniProtKB">
        <authorList>
            <consortium name="EnsemblMetazoa"/>
        </authorList>
    </citation>
    <scope>IDENTIFICATION</scope>
</reference>
<feature type="compositionally biased region" description="Basic residues" evidence="5">
    <location>
        <begin position="631"/>
        <end position="648"/>
    </location>
</feature>
<evidence type="ECO:0000313" key="8">
    <source>
        <dbReference type="Proteomes" id="UP000594262"/>
    </source>
</evidence>
<dbReference type="CDD" id="cd10529">
    <property type="entry name" value="SET_SETD5-like"/>
    <property type="match status" value="1"/>
</dbReference>
<dbReference type="InterPro" id="IPR001214">
    <property type="entry name" value="SET_dom"/>
</dbReference>
<feature type="compositionally biased region" description="Low complexity" evidence="5">
    <location>
        <begin position="1603"/>
        <end position="1614"/>
    </location>
</feature>
<feature type="compositionally biased region" description="Polar residues" evidence="5">
    <location>
        <begin position="616"/>
        <end position="630"/>
    </location>
</feature>
<feature type="compositionally biased region" description="Basic and acidic residues" evidence="5">
    <location>
        <begin position="1305"/>
        <end position="1320"/>
    </location>
</feature>
<name>A0A7M5VG67_9CNID</name>
<feature type="compositionally biased region" description="Polar residues" evidence="5">
    <location>
        <begin position="1115"/>
        <end position="1158"/>
    </location>
</feature>
<feature type="region of interest" description="Disordered" evidence="5">
    <location>
        <begin position="1498"/>
        <end position="1526"/>
    </location>
</feature>
<feature type="region of interest" description="Disordered" evidence="5">
    <location>
        <begin position="1300"/>
        <end position="1393"/>
    </location>
</feature>
<keyword evidence="3" id="KW-0862">Zinc</keyword>
<feature type="compositionally biased region" description="Basic and acidic residues" evidence="5">
    <location>
        <begin position="512"/>
        <end position="522"/>
    </location>
</feature>
<keyword evidence="8" id="KW-1185">Reference proteome</keyword>
<dbReference type="OrthoDB" id="1928087at2759"/>
<sequence>MPFQPQNFPPLQSMRMTDMILHELAIKANCKFNPEKKDNEKEISNTKDSMQCLVINNKETTPASDELNNHIKEEGEENKQTVINSLPIKTYPKIRQNFIPYPDHNYGQQPPLTPPLDGKKTVITSKIGKENTKQEHSGQTDQDGDTRCICGFDHDDGYMICCDMCSSWQHIECMGIKSSKVPEKYSCNNCLPRELDVKRAKEIQAKKRENMSEDDDDEDDEGEETGSEEEPNKTSYTIKPSTEVSNTPTRITLQLSNNITTTNQTPITTTTVKKGRRGKIQRKKQITEQPRTTRRKTRKKDKSESANSEESLQITDIDSFKAYLTANTSYDSIVENECDDELKNMHFKLPEVVPHIDLKNIVKCHHLAENNKGVVASSSIASGNLILEYIGTLMSLKKFEDQNPNFQHNCPFVIKYMKIEPFPIVIDARKNGNDARFLRRSCQANAELRHLTHNGSLHIMVISVVEILQNQEITVPFDPDSDLPGYIDCACGQKTCPMSIATPNTKKDIIPKKESPISERTEPIINTEEVLTKTEMLPDNQQHALQNESESEGGDDPRHEKLSREERKLQALMKQFEKLDKKNDTSKHRQHQHHKDGKTPHSRTTSISLDDPPTPVTNSTPQKVGSTTKKITNKRKSMGVNGKSRRTRQSSCSSEPVSPSEADHQQIHSNVSTPTSNASTTMESSIFTRQKARREKEPLTLTLPIQRRPRNENSLTSPTPPATPSLDAHHPSIDATNLSLMVETQLPISMESTSSTPVKTNPLGLLQIARNNFNNHPTASIGHSTAEEKIGNFLSRQDSYYETPLASPSGKLHQRCLQRQYYGSLKKHWLQKHSSPRHQRRNIKGSSEQICLAALIATLDPKRHEENAQTTKHVFKKPSNYIPLKKRYIKRAAQRIEAQQNRLVDDSFNSHKESNITNLLSNASSFKQFLPNGKGHTPSGLPPSSLGRDFSNDSSRDLQSIQSLLSDKLSDILTRKDSTFNGVAHAQLLTPQKSPKVTESSAPLVRTTNSYGEFMNGYRISNAVSERLMNSTNAILSTTISDPRLSSVAGTKRPSAETEEPLAKKIKSDEKESLISAPLTTTTLMTTLGSTPTHQELHINTTNNTQLSVVSRTLTPNPSTVATSSDLTSKTPETDESMTLNSMTSSPVKSATQQPQRRLSSSSSLASPGLDGVNMEFDQTGEQPASIKRKLSIKDYRNRRKVTSTAATSTPPSTTPNTSSYTLAATTSPSSISSISPGQKIHQAADALLTPNTLSLRDHQTSGYHASGNITGGNTLTNNVCSNITTDSLEEIKKRTYLGQNDSVPVDRKSNSDPRLEQHPLKVTSLDGKTLPNHTVTRKDVSSPSAAAPRRPSNERTVQLQQQAMFEPVSPLSDETLNSPKEEPSGNSIHSDITKNPFSIHNSITKHPFVKKQQQPTKPPAQGLLQLLSAQKYPHLATLTNHSNSTIPNTSLTPPPAHVNASTEYRLTPPPPSSANPAHQHLINNEYHNMLHENNVSTATENDEDTSSNHSSISSTSFGSGDVVHDRSSYSSYQRITSSASTNNSSRDTYTVGRDFYGHSNYGSTAYYPSSYQNFNNQHQPNNRQPPAAPGKRGHYIGGGGSTNTYNSQSNQNIRRPPQHNRFQHY</sequence>
<dbReference type="RefSeq" id="XP_066913907.1">
    <property type="nucleotide sequence ID" value="XM_067057806.1"/>
</dbReference>
<dbReference type="InterPro" id="IPR019786">
    <property type="entry name" value="Zinc_finger_PHD-type_CS"/>
</dbReference>
<feature type="compositionally biased region" description="Basic and acidic residues" evidence="5">
    <location>
        <begin position="1061"/>
        <end position="1071"/>
    </location>
</feature>
<feature type="compositionally biased region" description="Low complexity" evidence="5">
    <location>
        <begin position="650"/>
        <end position="660"/>
    </location>
</feature>
<feature type="compositionally biased region" description="Basic residues" evidence="5">
    <location>
        <begin position="1187"/>
        <end position="1202"/>
    </location>
</feature>
<dbReference type="GeneID" id="136801175"/>
<feature type="region of interest" description="Disordered" evidence="5">
    <location>
        <begin position="1569"/>
        <end position="1626"/>
    </location>
</feature>
<dbReference type="InterPro" id="IPR046341">
    <property type="entry name" value="SET_dom_sf"/>
</dbReference>
<proteinExistence type="predicted"/>
<evidence type="ECO:0000313" key="7">
    <source>
        <dbReference type="EnsemblMetazoa" id="CLYHEMP010458.4"/>
    </source>
</evidence>
<dbReference type="Gene3D" id="2.170.270.10">
    <property type="entry name" value="SET domain"/>
    <property type="match status" value="1"/>
</dbReference>
<protein>
    <recommendedName>
        <fullName evidence="6">SET domain-containing protein</fullName>
    </recommendedName>
</protein>